<dbReference type="EMBL" id="UGXG01000002">
    <property type="protein sequence ID" value="SUG47501.1"/>
    <property type="molecule type" value="Genomic_DNA"/>
</dbReference>
<name>A0A379TAV2_SALER</name>
<dbReference type="Proteomes" id="UP000254741">
    <property type="component" value="Unassembled WGS sequence"/>
</dbReference>
<reference evidence="1 2" key="1">
    <citation type="submission" date="2018-06" db="EMBL/GenBank/DDBJ databases">
        <authorList>
            <consortium name="Pathogen Informatics"/>
            <person name="Doyle S."/>
        </authorList>
    </citation>
    <scope>NUCLEOTIDE SEQUENCE [LARGE SCALE GENOMIC DNA]</scope>
    <source>
        <strain evidence="1 2">NCTC8297</strain>
    </source>
</reference>
<evidence type="ECO:0000313" key="2">
    <source>
        <dbReference type="Proteomes" id="UP000254741"/>
    </source>
</evidence>
<dbReference type="AlphaFoldDB" id="A0A379TAV2"/>
<organism evidence="1 2">
    <name type="scientific">Salmonella enterica subsp. arizonae</name>
    <dbReference type="NCBI Taxonomy" id="59203"/>
    <lineage>
        <taxon>Bacteria</taxon>
        <taxon>Pseudomonadati</taxon>
        <taxon>Pseudomonadota</taxon>
        <taxon>Gammaproteobacteria</taxon>
        <taxon>Enterobacterales</taxon>
        <taxon>Enterobacteriaceae</taxon>
        <taxon>Salmonella</taxon>
    </lineage>
</organism>
<sequence>MHEKMLQNLSGHVMVYPDAIPLIFCCKKLPTR</sequence>
<accession>A0A379TAV2</accession>
<evidence type="ECO:0000313" key="1">
    <source>
        <dbReference type="EMBL" id="SUG47501.1"/>
    </source>
</evidence>
<protein>
    <submittedName>
        <fullName evidence="1">Uncharacterized protein</fullName>
    </submittedName>
</protein>
<proteinExistence type="predicted"/>
<gene>
    <name evidence="1" type="ORF">NCTC8297_02769</name>
</gene>